<dbReference type="CDD" id="cd04791">
    <property type="entry name" value="LanC_SerThrkinase"/>
    <property type="match status" value="1"/>
</dbReference>
<dbReference type="InterPro" id="IPR007822">
    <property type="entry name" value="LANC-like"/>
</dbReference>
<feature type="region of interest" description="Disordered" evidence="1">
    <location>
        <begin position="854"/>
        <end position="881"/>
    </location>
</feature>
<dbReference type="SMART" id="SM01260">
    <property type="entry name" value="LANC_like"/>
    <property type="match status" value="1"/>
</dbReference>
<dbReference type="GO" id="GO:0005975">
    <property type="term" value="P:carbohydrate metabolic process"/>
    <property type="evidence" value="ECO:0007669"/>
    <property type="project" value="InterPro"/>
</dbReference>
<evidence type="ECO:0000256" key="1">
    <source>
        <dbReference type="SAM" id="MobiDB-lite"/>
    </source>
</evidence>
<dbReference type="InterPro" id="IPR058053">
    <property type="entry name" value="RamC_C"/>
</dbReference>
<dbReference type="SMART" id="SM00220">
    <property type="entry name" value="S_TKc"/>
    <property type="match status" value="1"/>
</dbReference>
<evidence type="ECO:0000259" key="2">
    <source>
        <dbReference type="PROSITE" id="PS50011"/>
    </source>
</evidence>
<feature type="domain" description="Protein kinase" evidence="2">
    <location>
        <begin position="226"/>
        <end position="581"/>
    </location>
</feature>
<evidence type="ECO:0000313" key="4">
    <source>
        <dbReference type="Proteomes" id="UP000054024"/>
    </source>
</evidence>
<dbReference type="EMBL" id="LMWJ01000036">
    <property type="protein sequence ID" value="KUM67382.1"/>
    <property type="molecule type" value="Genomic_DNA"/>
</dbReference>
<dbReference type="GO" id="GO:0031179">
    <property type="term" value="P:peptide modification"/>
    <property type="evidence" value="ECO:0007669"/>
    <property type="project" value="InterPro"/>
</dbReference>
<dbReference type="GO" id="GO:0005524">
    <property type="term" value="F:ATP binding"/>
    <property type="evidence" value="ECO:0007669"/>
    <property type="project" value="InterPro"/>
</dbReference>
<dbReference type="GO" id="GO:0004674">
    <property type="term" value="F:protein serine/threonine kinase activity"/>
    <property type="evidence" value="ECO:0007669"/>
    <property type="project" value="UniProtKB-KW"/>
</dbReference>
<gene>
    <name evidence="3" type="ORF">AQI70_36095</name>
</gene>
<dbReference type="InterPro" id="IPR057929">
    <property type="entry name" value="RamC_N"/>
</dbReference>
<protein>
    <submittedName>
        <fullName evidence="3">Serine/threonine protein kinase</fullName>
    </submittedName>
</protein>
<sequence>MDMRYEAYCLIDPDFYDTPARAKGQSDNFELSLCPAPDGWVRSDLDNWVVLTPDGVDLPPQGWKIHVSACLDDARDTLTAVWDYCVPRRIAFKFLPSEDSLLLANAKYAPRESSGKFVTIYPVDEAQLATVLHELGSVLAGRPGPYVLSDLRWGSGPLYVRYGGFAMRTCVSPDGELVPAIEDAAGRLVPDVRGPAFRVPDWVTLPAFLEPHLAARNSTTVAGLPYRIESALHFSNGGGLYTGQDTRTGQRVVLKEARPYAGLTLDGADAVTRQRREREALERLRGLDCVPALLDHFVLGEHHFLVEEFVEGPTLNSMFVDRCPLVLPEAEDMDTEAYTSWALDTLDEVERAVDAVHGRGLIVGDLHADNMLVRPDGRVVLIDFEGAADVTDRQDQRLAAPGFVVPSGLSGVDIDRYALACLRFFLFLPLTGLFPLDSGKARHFADDIARTFPVPPGFFDDAVRMIAGEGTGAPAGSVAQAWPEPDHQGWTRTRASMTAAIQAAATPDRDDRLFPGDVEQFATPGGGLAFAHGAAGVLYALDAVGAGCHPDHEEWLVRHALRPEPGIRLGFYDGLHGIAYALDHLGHRDVAMKVLDMALGEQWQQLGPDLYGGLAGIGLNLQHFAAATGDPALRDAAFSVADILADRLGPADGAAEDAADDAYPYAGLLRGATGPALMFLRLHEDTGDPEFLALADRALRQDLRRCIVREGGAMEVDEGWRTLPYLGVGSAGIGLVLDDYLAHREDTPFHKSAAAAIRKATTARFFIQPGLFQGMAGMILCLSRPHPPGTAAQRDPVVAEHIRRLSRHALTYRGHFAFPGDQLMRLSTDLATGSAGVLLAVGSALHDRPVRLPFLAPSDRRNGPHGHMPPSPQGQEGGELP</sequence>
<dbReference type="Gene3D" id="1.10.510.10">
    <property type="entry name" value="Transferase(Phosphotransferase) domain 1"/>
    <property type="match status" value="1"/>
</dbReference>
<dbReference type="NCBIfam" id="NF038151">
    <property type="entry name" value="lanthi_synth_III"/>
    <property type="match status" value="1"/>
</dbReference>
<dbReference type="PROSITE" id="PS50011">
    <property type="entry name" value="PROTEIN_KINASE_DOM"/>
    <property type="match status" value="1"/>
</dbReference>
<reference evidence="3 4" key="1">
    <citation type="submission" date="2015-10" db="EMBL/GenBank/DDBJ databases">
        <title>Draft genome sequence of Streptomyces curacoi DSM 40107, type strain for the species Streptomyces curacoi.</title>
        <authorList>
            <person name="Ruckert C."/>
            <person name="Winkler A."/>
            <person name="Kalinowski J."/>
            <person name="Kampfer P."/>
            <person name="Glaeser S."/>
        </authorList>
    </citation>
    <scope>NUCLEOTIDE SEQUENCE [LARGE SCALE GENOMIC DNA]</scope>
    <source>
        <strain evidence="3 4">DSM 40107</strain>
    </source>
</reference>
<dbReference type="RefSeq" id="WP_062156677.1">
    <property type="nucleotide sequence ID" value="NZ_KQ948000.1"/>
</dbReference>
<dbReference type="InterPro" id="IPR000719">
    <property type="entry name" value="Prot_kinase_dom"/>
</dbReference>
<comment type="caution">
    <text evidence="3">The sequence shown here is derived from an EMBL/GenBank/DDBJ whole genome shotgun (WGS) entry which is preliminary data.</text>
</comment>
<keyword evidence="3" id="KW-0808">Transferase</keyword>
<proteinExistence type="predicted"/>
<dbReference type="Pfam" id="PF25816">
    <property type="entry name" value="RamC_N"/>
    <property type="match status" value="1"/>
</dbReference>
<dbReference type="InterPro" id="IPR011009">
    <property type="entry name" value="Kinase-like_dom_sf"/>
</dbReference>
<dbReference type="InterPro" id="IPR053524">
    <property type="entry name" value="Aerial_hyphae_peptide-synth"/>
</dbReference>
<keyword evidence="3" id="KW-0723">Serine/threonine-protein kinase</keyword>
<dbReference type="Proteomes" id="UP000054024">
    <property type="component" value="Unassembled WGS sequence"/>
</dbReference>
<dbReference type="SUPFAM" id="SSF158745">
    <property type="entry name" value="LanC-like"/>
    <property type="match status" value="1"/>
</dbReference>
<dbReference type="InterPro" id="IPR012341">
    <property type="entry name" value="6hp_glycosidase-like_sf"/>
</dbReference>
<dbReference type="STRING" id="146536.AQI70_36095"/>
<accession>A0A124GU37</accession>
<name>A0A124GU37_9ACTN</name>
<dbReference type="SUPFAM" id="SSF56112">
    <property type="entry name" value="Protein kinase-like (PK-like)"/>
    <property type="match status" value="1"/>
</dbReference>
<dbReference type="Gene3D" id="1.50.10.10">
    <property type="match status" value="1"/>
</dbReference>
<keyword evidence="4" id="KW-1185">Reference proteome</keyword>
<evidence type="ECO:0000313" key="3">
    <source>
        <dbReference type="EMBL" id="KUM67382.1"/>
    </source>
</evidence>
<keyword evidence="3" id="KW-0418">Kinase</keyword>
<organism evidence="3 4">
    <name type="scientific">Streptomyces curacoi</name>
    <dbReference type="NCBI Taxonomy" id="146536"/>
    <lineage>
        <taxon>Bacteria</taxon>
        <taxon>Bacillati</taxon>
        <taxon>Actinomycetota</taxon>
        <taxon>Actinomycetes</taxon>
        <taxon>Kitasatosporales</taxon>
        <taxon>Streptomycetaceae</taxon>
        <taxon>Streptomyces</taxon>
    </lineage>
</organism>
<dbReference type="AlphaFoldDB" id="A0A124GU37"/>